<evidence type="ECO:0000313" key="2">
    <source>
        <dbReference type="EMBL" id="MCW4452898.1"/>
    </source>
</evidence>
<dbReference type="RefSeq" id="WP_265144972.1">
    <property type="nucleotide sequence ID" value="NZ_JAPCHZ010000006.1"/>
</dbReference>
<feature type="transmembrane region" description="Helical" evidence="1">
    <location>
        <begin position="83"/>
        <end position="102"/>
    </location>
</feature>
<dbReference type="EMBL" id="JAPCHZ010000006">
    <property type="protein sequence ID" value="MCW4452898.1"/>
    <property type="molecule type" value="Genomic_DNA"/>
</dbReference>
<keyword evidence="1" id="KW-1133">Transmembrane helix</keyword>
<reference evidence="2 3" key="1">
    <citation type="submission" date="2022-10" db="EMBL/GenBank/DDBJ databases">
        <title>Kaistella sp. BT-6-1-3.</title>
        <authorList>
            <person name="Ai J."/>
            <person name="Deng Z."/>
        </authorList>
    </citation>
    <scope>NUCLEOTIDE SEQUENCE [LARGE SCALE GENOMIC DNA]</scope>
    <source>
        <strain evidence="2 3">BT6-1-3</strain>
    </source>
</reference>
<proteinExistence type="predicted"/>
<feature type="transmembrane region" description="Helical" evidence="1">
    <location>
        <begin position="5"/>
        <end position="22"/>
    </location>
</feature>
<evidence type="ECO:0000313" key="3">
    <source>
        <dbReference type="Proteomes" id="UP001209107"/>
    </source>
</evidence>
<sequence>MQRAIIYFLAGTFVSFLLNYFLLGSQGWALDLYYGFAFGAAWGMAYFLDDEKFTLPQKLGISFLGMAVLVVVGIFLFDLEKAVPSVIKFSMVFVAYYIFASFKSSKSLRN</sequence>
<keyword evidence="3" id="KW-1185">Reference proteome</keyword>
<keyword evidence="1" id="KW-0472">Membrane</keyword>
<feature type="transmembrane region" description="Helical" evidence="1">
    <location>
        <begin position="28"/>
        <end position="47"/>
    </location>
</feature>
<accession>A0ABT3JQ45</accession>
<feature type="transmembrane region" description="Helical" evidence="1">
    <location>
        <begin position="59"/>
        <end position="77"/>
    </location>
</feature>
<name>A0ABT3JQ45_9FLAO</name>
<comment type="caution">
    <text evidence="2">The sequence shown here is derived from an EMBL/GenBank/DDBJ whole genome shotgun (WGS) entry which is preliminary data.</text>
</comment>
<organism evidence="2 3">
    <name type="scientific">Kaistella yananensis</name>
    <dbReference type="NCBI Taxonomy" id="2989820"/>
    <lineage>
        <taxon>Bacteria</taxon>
        <taxon>Pseudomonadati</taxon>
        <taxon>Bacteroidota</taxon>
        <taxon>Flavobacteriia</taxon>
        <taxon>Flavobacteriales</taxon>
        <taxon>Weeksellaceae</taxon>
        <taxon>Chryseobacterium group</taxon>
        <taxon>Kaistella</taxon>
    </lineage>
</organism>
<dbReference type="Proteomes" id="UP001209107">
    <property type="component" value="Unassembled WGS sequence"/>
</dbReference>
<protein>
    <submittedName>
        <fullName evidence="2">Uncharacterized protein</fullName>
    </submittedName>
</protein>
<gene>
    <name evidence="2" type="ORF">OK344_11855</name>
</gene>
<evidence type="ECO:0000256" key="1">
    <source>
        <dbReference type="SAM" id="Phobius"/>
    </source>
</evidence>
<keyword evidence="1" id="KW-0812">Transmembrane</keyword>